<dbReference type="CDD" id="cd00761">
    <property type="entry name" value="Glyco_tranf_GTA_type"/>
    <property type="match status" value="1"/>
</dbReference>
<sequence length="322" mass="36189">MSVDVVLIGRNEGQKLVRSLASVAPQARRMVYVDSGSTDQSVANAEQAGATVVRLDMSVPFTAARARNEGFAALMAQDDPPDVVQFLDGDCIMADGWLDEAEARLRSEDDLALVTGQQREMRRDASVFNQMFDVEWSRPAGQILTCPGNMMVRVSAFEEVGGFNPTVIAAEDDEFCTRLRKAGWRLLRIAEPMAGHDANMMRFSQWWKRAERTGHGFAQVGHLHPDYFVRERQRGWVYGLMMPIVAVFGTLSSPAVPVLVLGLYFLSYWKTTKGLIAEGLPVQEARAHAVYLTLSKFPNVIGMIRYHWRRLNNAQMRIIEYK</sequence>
<accession>A0A9Q2P670</accession>
<keyword evidence="7" id="KW-1185">Reference proteome</keyword>
<dbReference type="InterPro" id="IPR029044">
    <property type="entry name" value="Nucleotide-diphossugar_trans"/>
</dbReference>
<dbReference type="RefSeq" id="WP_085630257.1">
    <property type="nucleotide sequence ID" value="NZ_JAFBWU010000011.1"/>
</dbReference>
<feature type="domain" description="Glycosyltransferase 2-like" evidence="3">
    <location>
        <begin position="148"/>
        <end position="269"/>
    </location>
</feature>
<feature type="domain" description="Glycosyltransferase 2-like" evidence="2">
    <location>
        <begin position="5"/>
        <end position="132"/>
    </location>
</feature>
<dbReference type="InterPro" id="IPR001173">
    <property type="entry name" value="Glyco_trans_2-like"/>
</dbReference>
<keyword evidence="1" id="KW-1133">Transmembrane helix</keyword>
<dbReference type="GeneID" id="62641537"/>
<gene>
    <name evidence="4" type="ORF">JQX41_16715</name>
    <name evidence="5" type="ORF">JQX48_15945</name>
</gene>
<keyword evidence="1" id="KW-0812">Transmembrane</keyword>
<evidence type="ECO:0000256" key="1">
    <source>
        <dbReference type="SAM" id="Phobius"/>
    </source>
</evidence>
<protein>
    <submittedName>
        <fullName evidence="4">Glycosyltransferase family 2 protein</fullName>
    </submittedName>
</protein>
<reference evidence="4 7" key="1">
    <citation type="submission" date="2021-01" db="EMBL/GenBank/DDBJ databases">
        <title>Diatom-associated Roseobacters Show Island Model of Population Structure.</title>
        <authorList>
            <person name="Qu L."/>
            <person name="Feng X."/>
            <person name="Chen Y."/>
            <person name="Li L."/>
            <person name="Wang X."/>
            <person name="Hu Z."/>
            <person name="Wang H."/>
            <person name="Luo H."/>
        </authorList>
    </citation>
    <scope>NUCLEOTIDE SEQUENCE</scope>
    <source>
        <strain evidence="5 7">CC28-63</strain>
        <strain evidence="4">CC28-69</strain>
    </source>
</reference>
<dbReference type="AlphaFoldDB" id="A0A9Q2P670"/>
<evidence type="ECO:0000313" key="4">
    <source>
        <dbReference type="EMBL" id="MBM2413963.1"/>
    </source>
</evidence>
<dbReference type="OrthoDB" id="8416156at2"/>
<dbReference type="Proteomes" id="UP000755667">
    <property type="component" value="Unassembled WGS sequence"/>
</dbReference>
<dbReference type="GO" id="GO:0016740">
    <property type="term" value="F:transferase activity"/>
    <property type="evidence" value="ECO:0007669"/>
    <property type="project" value="UniProtKB-KW"/>
</dbReference>
<dbReference type="EMBL" id="JAFBXE010000011">
    <property type="protein sequence ID" value="MBM2413963.1"/>
    <property type="molecule type" value="Genomic_DNA"/>
</dbReference>
<comment type="caution">
    <text evidence="4">The sequence shown here is derived from an EMBL/GenBank/DDBJ whole genome shotgun (WGS) entry which is preliminary data.</text>
</comment>
<dbReference type="Gene3D" id="3.90.550.10">
    <property type="entry name" value="Spore Coat Polysaccharide Biosynthesis Protein SpsA, Chain A"/>
    <property type="match status" value="1"/>
</dbReference>
<dbReference type="SUPFAM" id="SSF53448">
    <property type="entry name" value="Nucleotide-diphospho-sugar transferases"/>
    <property type="match status" value="1"/>
</dbReference>
<dbReference type="Pfam" id="PF00535">
    <property type="entry name" value="Glycos_transf_2"/>
    <property type="match status" value="1"/>
</dbReference>
<keyword evidence="1" id="KW-0472">Membrane</keyword>
<evidence type="ECO:0000259" key="2">
    <source>
        <dbReference type="Pfam" id="PF00535"/>
    </source>
</evidence>
<evidence type="ECO:0000313" key="6">
    <source>
        <dbReference type="Proteomes" id="UP000755667"/>
    </source>
</evidence>
<proteinExistence type="predicted"/>
<evidence type="ECO:0000313" key="5">
    <source>
        <dbReference type="EMBL" id="MBM2418477.1"/>
    </source>
</evidence>
<feature type="transmembrane region" description="Helical" evidence="1">
    <location>
        <begin position="236"/>
        <end position="269"/>
    </location>
</feature>
<dbReference type="Pfam" id="PF13632">
    <property type="entry name" value="Glyco_trans_2_3"/>
    <property type="match status" value="1"/>
</dbReference>
<dbReference type="PANTHER" id="PTHR43646">
    <property type="entry name" value="GLYCOSYLTRANSFERASE"/>
    <property type="match status" value="1"/>
</dbReference>
<dbReference type="Proteomes" id="UP000809440">
    <property type="component" value="Unassembled WGS sequence"/>
</dbReference>
<evidence type="ECO:0000313" key="7">
    <source>
        <dbReference type="Proteomes" id="UP000809440"/>
    </source>
</evidence>
<name>A0A9Q2P670_9RHOB</name>
<dbReference type="PANTHER" id="PTHR43646:SF6">
    <property type="entry name" value="PRE-MYCOFACTOCIN GLYCOSYLTRANSFERASE"/>
    <property type="match status" value="1"/>
</dbReference>
<dbReference type="EMBL" id="JAFBXF010000011">
    <property type="protein sequence ID" value="MBM2418477.1"/>
    <property type="molecule type" value="Genomic_DNA"/>
</dbReference>
<organism evidence="4 6">
    <name type="scientific">Marivita cryptomonadis</name>
    <dbReference type="NCBI Taxonomy" id="505252"/>
    <lineage>
        <taxon>Bacteria</taxon>
        <taxon>Pseudomonadati</taxon>
        <taxon>Pseudomonadota</taxon>
        <taxon>Alphaproteobacteria</taxon>
        <taxon>Rhodobacterales</taxon>
        <taxon>Roseobacteraceae</taxon>
        <taxon>Marivita</taxon>
    </lineage>
</organism>
<evidence type="ECO:0000259" key="3">
    <source>
        <dbReference type="Pfam" id="PF13632"/>
    </source>
</evidence>